<name>A0A507R5N7_MONPU</name>
<evidence type="ECO:0000313" key="2">
    <source>
        <dbReference type="EMBL" id="TQB76346.1"/>
    </source>
</evidence>
<reference evidence="2 3" key="1">
    <citation type="submission" date="2019-06" db="EMBL/GenBank/DDBJ databases">
        <title>Wine fermentation using esterase from Monascus purpureus.</title>
        <authorList>
            <person name="Geng C."/>
            <person name="Zhang Y."/>
        </authorList>
    </citation>
    <scope>NUCLEOTIDE SEQUENCE [LARGE SCALE GENOMIC DNA]</scope>
    <source>
        <strain evidence="2">HQ1</strain>
    </source>
</reference>
<protein>
    <submittedName>
        <fullName evidence="2">Uncharacterized protein</fullName>
    </submittedName>
</protein>
<comment type="caution">
    <text evidence="2">The sequence shown here is derived from an EMBL/GenBank/DDBJ whole genome shotgun (WGS) entry which is preliminary data.</text>
</comment>
<gene>
    <name evidence="2" type="ORF">MPDQ_000169</name>
</gene>
<sequence>MAAKASSKVLGNHEGSDNTDTIFDLNSLSRASLSLPTSSDFVSSYRQDKNMVSTGHKGAFSETKPGEHTILLPADKNLSPKKSTSPEAHQDPRKDSTSEEVWKPNFNRRQSWSREDQKHEMQRDLMGPEKRRYSGYSETLHKSS</sequence>
<proteinExistence type="predicted"/>
<keyword evidence="3" id="KW-1185">Reference proteome</keyword>
<evidence type="ECO:0000256" key="1">
    <source>
        <dbReference type="SAM" id="MobiDB-lite"/>
    </source>
</evidence>
<dbReference type="AlphaFoldDB" id="A0A507R5N7"/>
<feature type="region of interest" description="Disordered" evidence="1">
    <location>
        <begin position="51"/>
        <end position="144"/>
    </location>
</feature>
<feature type="compositionally biased region" description="Basic and acidic residues" evidence="1">
    <location>
        <begin position="112"/>
        <end position="132"/>
    </location>
</feature>
<accession>A0A507R5N7</accession>
<dbReference type="Proteomes" id="UP000319663">
    <property type="component" value="Unassembled WGS sequence"/>
</dbReference>
<evidence type="ECO:0000313" key="3">
    <source>
        <dbReference type="Proteomes" id="UP000319663"/>
    </source>
</evidence>
<feature type="compositionally biased region" description="Basic and acidic residues" evidence="1">
    <location>
        <begin position="88"/>
        <end position="102"/>
    </location>
</feature>
<dbReference type="EMBL" id="VIFY01000010">
    <property type="protein sequence ID" value="TQB76346.1"/>
    <property type="molecule type" value="Genomic_DNA"/>
</dbReference>
<feature type="region of interest" description="Disordered" evidence="1">
    <location>
        <begin position="1"/>
        <end position="22"/>
    </location>
</feature>
<organism evidence="2 3">
    <name type="scientific">Monascus purpureus</name>
    <name type="common">Red mold</name>
    <name type="synonym">Monascus anka</name>
    <dbReference type="NCBI Taxonomy" id="5098"/>
    <lineage>
        <taxon>Eukaryota</taxon>
        <taxon>Fungi</taxon>
        <taxon>Dikarya</taxon>
        <taxon>Ascomycota</taxon>
        <taxon>Pezizomycotina</taxon>
        <taxon>Eurotiomycetes</taxon>
        <taxon>Eurotiomycetidae</taxon>
        <taxon>Eurotiales</taxon>
        <taxon>Aspergillaceae</taxon>
        <taxon>Monascus</taxon>
    </lineage>
</organism>